<accession>A0ACC0DLM7</accession>
<protein>
    <submittedName>
        <fullName evidence="1">Uncharacterized protein</fullName>
    </submittedName>
</protein>
<comment type="caution">
    <text evidence="1">The sequence shown here is derived from an EMBL/GenBank/DDBJ whole genome shotgun (WGS) entry which is preliminary data.</text>
</comment>
<name>A0ACC0DLM7_9PEZI</name>
<evidence type="ECO:0000313" key="2">
    <source>
        <dbReference type="Proteomes" id="UP001497680"/>
    </source>
</evidence>
<dbReference type="EMBL" id="MU394281">
    <property type="protein sequence ID" value="KAI6093401.1"/>
    <property type="molecule type" value="Genomic_DNA"/>
</dbReference>
<sequence length="825" mass="92803">MSTRGKTPLSVAEASESFISDIDNIIGTPLTGRDSLDDAFGFEDIDIPPIVPEPTIVEDVTAPGKGWPANLGQWRLRKSLSEIRRIVDWIMGRDLVVEDRQVPVHTAGKPTFEEKENAGGLQSINDDFIDIGDVQDTCPACTTPYCQAVDSLPFKSSLRLNYNDPEMHSWLIGDKYIMTEAVDTEPSEDTDVTLALAAELLRKSTRVPIPNVIAGWKENGKAITIVEQVPGQRLYDIWWDLSKDEREQIAGQVAHHIDQWRRLKADRISSLSGGGAYHEYLFGTTGQRFGPFRSDEQMWESIEHQLEQKKVDSDVMQVLKDYMPESAPCVFTHGDLSCANIIIHNGRVSGILGFDNAACLPAWAENIAVHFCSCKEDEQWKALLSKHMKSYARAKDWWLLWMAAEKNPKNKKRIAALVARCRRWQKLPLEKPPFDVETPSQQNVASESKSQQTSFQLNNPPARKPPRDPWSIALSKKLLKGRHYSELLNDRFWELAVASQSEMTAGQRTGGLEGFERDVAATEGELAEWEEETQDDADAFDEEETQEQELEGEGEEQAQGEEEEEDEEDDGQDYGDDDDDGEEEEEYEKGKEVHYADKRTNIERWLLESERGRRVFPGPFLEQKLGKKGESPHPSPLRGPPWRERQRSFERGDNTSKGLRPFSLPVSHLSEDTPQKPHLSESFKQKLRETEEGNDEGNESRETLLEKTLQSLESGSGDAAASPVVTPGAAGATTPRSEGDRKRISMFRERNMPGLLYMAVANTAVEGRNRRHQQRSRSEERASGAEGQAAGQQRPQQRPRPHSLMPQADKKIGNTEDQGSLFGGQ</sequence>
<evidence type="ECO:0000313" key="1">
    <source>
        <dbReference type="EMBL" id="KAI6093401.1"/>
    </source>
</evidence>
<proteinExistence type="predicted"/>
<reference evidence="1 2" key="1">
    <citation type="journal article" date="2022" name="New Phytol.">
        <title>Ecological generalism drives hyperdiversity of secondary metabolite gene clusters in xylarialean endophytes.</title>
        <authorList>
            <person name="Franco M.E.E."/>
            <person name="Wisecaver J.H."/>
            <person name="Arnold A.E."/>
            <person name="Ju Y.M."/>
            <person name="Slot J.C."/>
            <person name="Ahrendt S."/>
            <person name="Moore L.P."/>
            <person name="Eastman K.E."/>
            <person name="Scott K."/>
            <person name="Konkel Z."/>
            <person name="Mondo S.J."/>
            <person name="Kuo A."/>
            <person name="Hayes R.D."/>
            <person name="Haridas S."/>
            <person name="Andreopoulos B."/>
            <person name="Riley R."/>
            <person name="LaButti K."/>
            <person name="Pangilinan J."/>
            <person name="Lipzen A."/>
            <person name="Amirebrahimi M."/>
            <person name="Yan J."/>
            <person name="Adam C."/>
            <person name="Keymanesh K."/>
            <person name="Ng V."/>
            <person name="Louie K."/>
            <person name="Northen T."/>
            <person name="Drula E."/>
            <person name="Henrissat B."/>
            <person name="Hsieh H.M."/>
            <person name="Youens-Clark K."/>
            <person name="Lutzoni F."/>
            <person name="Miadlikowska J."/>
            <person name="Eastwood D.C."/>
            <person name="Hamelin R.C."/>
            <person name="Grigoriev I.V."/>
            <person name="U'Ren J.M."/>
        </authorList>
    </citation>
    <scope>NUCLEOTIDE SEQUENCE [LARGE SCALE GENOMIC DNA]</scope>
    <source>
        <strain evidence="1 2">ER1909</strain>
    </source>
</reference>
<organism evidence="1 2">
    <name type="scientific">Hypoxylon rubiginosum</name>
    <dbReference type="NCBI Taxonomy" id="110542"/>
    <lineage>
        <taxon>Eukaryota</taxon>
        <taxon>Fungi</taxon>
        <taxon>Dikarya</taxon>
        <taxon>Ascomycota</taxon>
        <taxon>Pezizomycotina</taxon>
        <taxon>Sordariomycetes</taxon>
        <taxon>Xylariomycetidae</taxon>
        <taxon>Xylariales</taxon>
        <taxon>Hypoxylaceae</taxon>
        <taxon>Hypoxylon</taxon>
    </lineage>
</organism>
<dbReference type="Proteomes" id="UP001497680">
    <property type="component" value="Unassembled WGS sequence"/>
</dbReference>
<keyword evidence="2" id="KW-1185">Reference proteome</keyword>
<gene>
    <name evidence="1" type="ORF">F4821DRAFT_80583</name>
</gene>